<protein>
    <submittedName>
        <fullName evidence="1">Uncharacterized protein</fullName>
    </submittedName>
</protein>
<gene>
    <name evidence="1" type="ORF">RND81_03G168200</name>
</gene>
<dbReference type="Proteomes" id="UP001443914">
    <property type="component" value="Unassembled WGS sequence"/>
</dbReference>
<evidence type="ECO:0000313" key="1">
    <source>
        <dbReference type="EMBL" id="KAK9742376.1"/>
    </source>
</evidence>
<evidence type="ECO:0000313" key="2">
    <source>
        <dbReference type="Proteomes" id="UP001443914"/>
    </source>
</evidence>
<keyword evidence="2" id="KW-1185">Reference proteome</keyword>
<organism evidence="1 2">
    <name type="scientific">Saponaria officinalis</name>
    <name type="common">Common soapwort</name>
    <name type="synonym">Lychnis saponaria</name>
    <dbReference type="NCBI Taxonomy" id="3572"/>
    <lineage>
        <taxon>Eukaryota</taxon>
        <taxon>Viridiplantae</taxon>
        <taxon>Streptophyta</taxon>
        <taxon>Embryophyta</taxon>
        <taxon>Tracheophyta</taxon>
        <taxon>Spermatophyta</taxon>
        <taxon>Magnoliopsida</taxon>
        <taxon>eudicotyledons</taxon>
        <taxon>Gunneridae</taxon>
        <taxon>Pentapetalae</taxon>
        <taxon>Caryophyllales</taxon>
        <taxon>Caryophyllaceae</taxon>
        <taxon>Caryophylleae</taxon>
        <taxon>Saponaria</taxon>
    </lineage>
</organism>
<name>A0AAW1M8Q1_SAPOF</name>
<accession>A0AAW1M8Q1</accession>
<comment type="caution">
    <text evidence="1">The sequence shown here is derived from an EMBL/GenBank/DDBJ whole genome shotgun (WGS) entry which is preliminary data.</text>
</comment>
<reference evidence="1" key="1">
    <citation type="submission" date="2024-03" db="EMBL/GenBank/DDBJ databases">
        <title>WGS assembly of Saponaria officinalis var. Norfolk2.</title>
        <authorList>
            <person name="Jenkins J."/>
            <person name="Shu S."/>
            <person name="Grimwood J."/>
            <person name="Barry K."/>
            <person name="Goodstein D."/>
            <person name="Schmutz J."/>
            <person name="Leebens-Mack J."/>
            <person name="Osbourn A."/>
        </authorList>
    </citation>
    <scope>NUCLEOTIDE SEQUENCE [LARGE SCALE GENOMIC DNA]</scope>
    <source>
        <strain evidence="1">JIC</strain>
    </source>
</reference>
<dbReference type="AlphaFoldDB" id="A0AAW1M8Q1"/>
<sequence>MKFFSEGRKILVKGANQTKLKIPSPKNISKAVEESAQIAVLQQLGQGAEFFTIQVSIPETIHPDMQHLLNNYNDIFAEPKGLPPLREGHNHKIQLKGSAEPINIRPYKCPMLQKDVIETISWCRNYLRIEQYAIAQALMPHQSFW</sequence>
<dbReference type="EMBL" id="JBDFQZ010000003">
    <property type="protein sequence ID" value="KAK9742376.1"/>
    <property type="molecule type" value="Genomic_DNA"/>
</dbReference>
<proteinExistence type="predicted"/>